<organism evidence="2 3">
    <name type="scientific">Qipengyuania qiaonensis</name>
    <dbReference type="NCBI Taxonomy" id="2867240"/>
    <lineage>
        <taxon>Bacteria</taxon>
        <taxon>Pseudomonadati</taxon>
        <taxon>Pseudomonadota</taxon>
        <taxon>Alphaproteobacteria</taxon>
        <taxon>Sphingomonadales</taxon>
        <taxon>Erythrobacteraceae</taxon>
        <taxon>Qipengyuania</taxon>
    </lineage>
</organism>
<dbReference type="RefSeq" id="WP_221558057.1">
    <property type="nucleotide sequence ID" value="NZ_JAIGNO010000005.1"/>
</dbReference>
<name>A0ABS7J644_9SPHN</name>
<evidence type="ECO:0000256" key="1">
    <source>
        <dbReference type="SAM" id="Phobius"/>
    </source>
</evidence>
<evidence type="ECO:0000313" key="3">
    <source>
        <dbReference type="Proteomes" id="UP000755104"/>
    </source>
</evidence>
<gene>
    <name evidence="2" type="ORF">K3174_09645</name>
</gene>
<dbReference type="PANTHER" id="PTHR15887:SF1">
    <property type="entry name" value="TRANSMEMBRANE PROTEIN 69"/>
    <property type="match status" value="1"/>
</dbReference>
<keyword evidence="3" id="KW-1185">Reference proteome</keyword>
<feature type="transmembrane region" description="Helical" evidence="1">
    <location>
        <begin position="71"/>
        <end position="97"/>
    </location>
</feature>
<feature type="transmembrane region" description="Helical" evidence="1">
    <location>
        <begin position="103"/>
        <end position="121"/>
    </location>
</feature>
<accession>A0ABS7J644</accession>
<feature type="transmembrane region" description="Helical" evidence="1">
    <location>
        <begin position="7"/>
        <end position="28"/>
    </location>
</feature>
<feature type="transmembrane region" description="Helical" evidence="1">
    <location>
        <begin position="40"/>
        <end position="59"/>
    </location>
</feature>
<dbReference type="InterPro" id="IPR021836">
    <property type="entry name" value="DUF3429"/>
</dbReference>
<keyword evidence="1" id="KW-1133">Transmembrane helix</keyword>
<dbReference type="PANTHER" id="PTHR15887">
    <property type="entry name" value="TRANSMEMBRANE PROTEIN 69"/>
    <property type="match status" value="1"/>
</dbReference>
<reference evidence="2 3" key="1">
    <citation type="submission" date="2021-08" db="EMBL/GenBank/DDBJ databases">
        <title>Comparative Genomics Analysis of the Genus Qipengyuania Reveals Extensive Genetic Diversity and Metabolic Versatility, Including the Description of Fifteen Novel Species.</title>
        <authorList>
            <person name="Liu Y."/>
        </authorList>
    </citation>
    <scope>NUCLEOTIDE SEQUENCE [LARGE SCALE GENOMIC DNA]</scope>
    <source>
        <strain evidence="2 3">6D47A</strain>
    </source>
</reference>
<dbReference type="EMBL" id="JAIGNO010000005">
    <property type="protein sequence ID" value="MBX7482798.1"/>
    <property type="molecule type" value="Genomic_DNA"/>
</dbReference>
<keyword evidence="1" id="KW-0812">Transmembrane</keyword>
<evidence type="ECO:0000313" key="2">
    <source>
        <dbReference type="EMBL" id="MBX7482798.1"/>
    </source>
</evidence>
<sequence>MGSVPTLPRWLGLAGLLPQLACVVILYVGPPEWRQSAQAISLAYAALILSFLGGTWWGFAAMAPAAERRRALGWLWVAAVLPCLAGLACFFPAIFGWESPEPSLVMLAGALLVSLGVDARLGPLAPRWWMSLRAPLSIGLGLLTMAAALA</sequence>
<dbReference type="Pfam" id="PF11911">
    <property type="entry name" value="DUF3429"/>
    <property type="match status" value="1"/>
</dbReference>
<keyword evidence="1" id="KW-0472">Membrane</keyword>
<dbReference type="Proteomes" id="UP000755104">
    <property type="component" value="Unassembled WGS sequence"/>
</dbReference>
<proteinExistence type="predicted"/>
<comment type="caution">
    <text evidence="2">The sequence shown here is derived from an EMBL/GenBank/DDBJ whole genome shotgun (WGS) entry which is preliminary data.</text>
</comment>
<protein>
    <submittedName>
        <fullName evidence="2">DUF3429 domain-containing protein</fullName>
    </submittedName>
</protein>